<dbReference type="GO" id="GO:0005739">
    <property type="term" value="C:mitochondrion"/>
    <property type="evidence" value="ECO:0007669"/>
    <property type="project" value="TreeGrafter"/>
</dbReference>
<evidence type="ECO:0000313" key="7">
    <source>
        <dbReference type="EMBL" id="KAK7573722.1"/>
    </source>
</evidence>
<comment type="caution">
    <text evidence="7">The sequence shown here is derived from an EMBL/GenBank/DDBJ whole genome shotgun (WGS) entry which is preliminary data.</text>
</comment>
<dbReference type="Pfam" id="PF09360">
    <property type="entry name" value="zf-CDGSH"/>
    <property type="match status" value="1"/>
</dbReference>
<dbReference type="Proteomes" id="UP001367676">
    <property type="component" value="Unassembled WGS sequence"/>
</dbReference>
<dbReference type="InterPro" id="IPR042216">
    <property type="entry name" value="MitoNEET_CISD"/>
</dbReference>
<feature type="domain" description="Iron-binding zinc finger CDGSH type" evidence="6">
    <location>
        <begin position="72"/>
        <end position="107"/>
    </location>
</feature>
<evidence type="ECO:0000256" key="1">
    <source>
        <dbReference type="ARBA" id="ARBA00022714"/>
    </source>
</evidence>
<protein>
    <recommendedName>
        <fullName evidence="6">Iron-binding zinc finger CDGSH type domain-containing protein</fullName>
    </recommendedName>
</protein>
<dbReference type="AlphaFoldDB" id="A0AAN9T4G2"/>
<dbReference type="InterPro" id="IPR052950">
    <property type="entry name" value="CISD"/>
</dbReference>
<name>A0AAN9T4G2_9HEMI</name>
<dbReference type="EMBL" id="JBBCAQ010000037">
    <property type="protein sequence ID" value="KAK7573722.1"/>
    <property type="molecule type" value="Genomic_DNA"/>
</dbReference>
<keyword evidence="2" id="KW-0479">Metal-binding</keyword>
<dbReference type="PANTHER" id="PTHR46491:SF3">
    <property type="entry name" value="CDGSH IRON-SULFUR DOMAIN-CONTAINING PROTEIN 3, MITOCHONDRIAL"/>
    <property type="match status" value="1"/>
</dbReference>
<accession>A0AAN9T4G2</accession>
<keyword evidence="1" id="KW-0001">2Fe-2S</keyword>
<evidence type="ECO:0000256" key="3">
    <source>
        <dbReference type="ARBA" id="ARBA00023004"/>
    </source>
</evidence>
<dbReference type="SMART" id="SM00704">
    <property type="entry name" value="ZnF_CDGSH"/>
    <property type="match status" value="2"/>
</dbReference>
<evidence type="ECO:0000256" key="4">
    <source>
        <dbReference type="ARBA" id="ARBA00023014"/>
    </source>
</evidence>
<keyword evidence="3" id="KW-0408">Iron</keyword>
<evidence type="ECO:0000313" key="8">
    <source>
        <dbReference type="Proteomes" id="UP001367676"/>
    </source>
</evidence>
<dbReference type="GO" id="GO:0046872">
    <property type="term" value="F:metal ion binding"/>
    <property type="evidence" value="ECO:0007669"/>
    <property type="project" value="UniProtKB-KW"/>
</dbReference>
<dbReference type="Gene3D" id="3.40.5.90">
    <property type="entry name" value="CDGSH iron-sulfur domain, mitoNEET-type"/>
    <property type="match status" value="2"/>
</dbReference>
<dbReference type="GO" id="GO:0051537">
    <property type="term" value="F:2 iron, 2 sulfur cluster binding"/>
    <property type="evidence" value="ECO:0007669"/>
    <property type="project" value="UniProtKB-KW"/>
</dbReference>
<gene>
    <name evidence="7" type="ORF">V9T40_010913</name>
</gene>
<dbReference type="InterPro" id="IPR018967">
    <property type="entry name" value="FeS-contain_CDGSH-typ"/>
</dbReference>
<evidence type="ECO:0000256" key="2">
    <source>
        <dbReference type="ARBA" id="ARBA00022723"/>
    </source>
</evidence>
<evidence type="ECO:0000256" key="5">
    <source>
        <dbReference type="ARBA" id="ARBA00034078"/>
    </source>
</evidence>
<evidence type="ECO:0000259" key="6">
    <source>
        <dbReference type="SMART" id="SM00704"/>
    </source>
</evidence>
<comment type="cofactor">
    <cofactor evidence="5">
        <name>[2Fe-2S] cluster</name>
        <dbReference type="ChEBI" id="CHEBI:190135"/>
    </cofactor>
</comment>
<proteinExistence type="predicted"/>
<feature type="domain" description="Iron-binding zinc finger CDGSH type" evidence="6">
    <location>
        <begin position="113"/>
        <end position="148"/>
    </location>
</feature>
<organism evidence="7 8">
    <name type="scientific">Parthenolecanium corni</name>
    <dbReference type="NCBI Taxonomy" id="536013"/>
    <lineage>
        <taxon>Eukaryota</taxon>
        <taxon>Metazoa</taxon>
        <taxon>Ecdysozoa</taxon>
        <taxon>Arthropoda</taxon>
        <taxon>Hexapoda</taxon>
        <taxon>Insecta</taxon>
        <taxon>Pterygota</taxon>
        <taxon>Neoptera</taxon>
        <taxon>Paraneoptera</taxon>
        <taxon>Hemiptera</taxon>
        <taxon>Sternorrhyncha</taxon>
        <taxon>Coccoidea</taxon>
        <taxon>Coccidae</taxon>
        <taxon>Parthenolecanium</taxon>
    </lineage>
</organism>
<keyword evidence="4" id="KW-0411">Iron-sulfur</keyword>
<keyword evidence="8" id="KW-1185">Reference proteome</keyword>
<sequence>MNLCRLVPSSLRMPVVSASSINGLICQNIRVHSTVRNKSSKTNEVEIPKNILESKQTAHLQPDFGVPYDCKPFKMLLDKDKKYSWCSCGQGHSQPLCDGTHRKFPQLNIKLKPVRFQVAETKDYWLCNCKQTKNRPFCDGSHRDPVIIEACKFKHVCTG</sequence>
<reference evidence="7 8" key="1">
    <citation type="submission" date="2024-03" db="EMBL/GenBank/DDBJ databases">
        <title>Adaptation during the transition from Ophiocordyceps entomopathogen to insect associate is accompanied by gene loss and intensified selection.</title>
        <authorList>
            <person name="Ward C.M."/>
            <person name="Onetto C.A."/>
            <person name="Borneman A.R."/>
        </authorList>
    </citation>
    <scope>NUCLEOTIDE SEQUENCE [LARGE SCALE GENOMIC DNA]</scope>
    <source>
        <strain evidence="7">AWRI1</strain>
        <tissue evidence="7">Single Adult Female</tissue>
    </source>
</reference>
<dbReference type="PANTHER" id="PTHR46491">
    <property type="entry name" value="CDGSH IRON SULFUR DOMAIN PROTEIN HOMOLOG"/>
    <property type="match status" value="1"/>
</dbReference>